<accession>A5EWK0</accession>
<dbReference type="STRING" id="246195.DNO_0172"/>
<gene>
    <name evidence="1" type="ordered locus">DNO_0172</name>
</gene>
<sequence length="532" mass="60762">MNDKVDKQASAATSAQALYTDPVFTLTNEDADKVLKNAGLSRSDLGKLLYDDEIFACCDRREKAVVGTRWRIEGDNTDWLHAEISRWHETLVRRTMDAQWIGSSISELIWRRPEEDHNGIRLAAVEPRKIERFINQDGVLRYQTQSGSYIDVEPLKVLEVRMNASAANPYGDALLSRVYWAWFNKNYGEQFWSKYAERHASPLTVGKFNPRTNNQAEAQRHLNDLAITLAQAISDGVIVITQDDEISFVNATSDGSAHQLFTRHHIQRIQKTIIGRVLTSELAGGSRAAQETDDNFSQILFDYDLTLCERVINEFIAKVLRLNGTARGDILFAYDRTESIDKERWERDTALMDRGMRFTEQYFIDQYHLEPIYFSLEQIERAARSERAANAAQKAGLSLSKKQELTPAAQALEDRVQAGMAEAPEPITREMIEDVVKNAPNDYQLLEDLVKLYGDRDPEGFNDWFGEALEIACAHGYHDADLPQNSLKARSPRNFLIINEEVISHNHFPQTRPEKRFSPLISRHRTRVTGLQ</sequence>
<protein>
    <submittedName>
        <fullName evidence="1">Uncharacterized protein</fullName>
    </submittedName>
</protein>
<dbReference type="OrthoDB" id="9802690at2"/>
<dbReference type="Proteomes" id="UP000000248">
    <property type="component" value="Chromosome"/>
</dbReference>
<dbReference type="Pfam" id="PF06074">
    <property type="entry name" value="Portal_Mu"/>
    <property type="match status" value="1"/>
</dbReference>
<dbReference type="InterPro" id="IPR009279">
    <property type="entry name" value="Portal_Mu"/>
</dbReference>
<dbReference type="eggNOG" id="COG4383">
    <property type="taxonomic scope" value="Bacteria"/>
</dbReference>
<organism evidence="1 2">
    <name type="scientific">Dichelobacter nodosus (strain VCS1703A)</name>
    <dbReference type="NCBI Taxonomy" id="246195"/>
    <lineage>
        <taxon>Bacteria</taxon>
        <taxon>Pseudomonadati</taxon>
        <taxon>Pseudomonadota</taxon>
        <taxon>Gammaproteobacteria</taxon>
        <taxon>Cardiobacteriales</taxon>
        <taxon>Cardiobacteriaceae</taxon>
        <taxon>Dichelobacter</taxon>
    </lineage>
</organism>
<dbReference type="HOGENOM" id="CLU_036594_1_1_6"/>
<dbReference type="EMBL" id="CP000513">
    <property type="protein sequence ID" value="ABQ13628.1"/>
    <property type="molecule type" value="Genomic_DNA"/>
</dbReference>
<reference evidence="1 2" key="1">
    <citation type="journal article" date="2007" name="Nat. Biotechnol.">
        <title>Genome sequence and identification of candidate vaccine antigens from the animal pathogen Dichelobacter nodosus.</title>
        <authorList>
            <person name="Myers G.S."/>
            <person name="Parker D."/>
            <person name="Al-Hasani K."/>
            <person name="Kennan R.M."/>
            <person name="Seemann T."/>
            <person name="Ren Q."/>
            <person name="Badger J.H."/>
            <person name="Selengut J.D."/>
            <person name="Deboy R.T."/>
            <person name="Tettelin H."/>
            <person name="Boyce J.D."/>
            <person name="McCarl V.P."/>
            <person name="Han X."/>
            <person name="Nelson W.C."/>
            <person name="Madupu R."/>
            <person name="Mohamoud Y."/>
            <person name="Holley T."/>
            <person name="Fedorova N."/>
            <person name="Khouri H."/>
            <person name="Bottomley S.P."/>
            <person name="Whittington R.J."/>
            <person name="Adler B."/>
            <person name="Songer J.G."/>
            <person name="Rood J.I."/>
            <person name="Paulsen I.T."/>
        </authorList>
    </citation>
    <scope>NUCLEOTIDE SEQUENCE [LARGE SCALE GENOMIC DNA]</scope>
    <source>
        <strain evidence="1 2">VCS1703A</strain>
    </source>
</reference>
<evidence type="ECO:0000313" key="2">
    <source>
        <dbReference type="Proteomes" id="UP000000248"/>
    </source>
</evidence>
<keyword evidence="2" id="KW-1185">Reference proteome</keyword>
<proteinExistence type="predicted"/>
<dbReference type="RefSeq" id="WP_011927922.1">
    <property type="nucleotide sequence ID" value="NC_009446.1"/>
</dbReference>
<name>A5EWK0_DICNV</name>
<evidence type="ECO:0000313" key="1">
    <source>
        <dbReference type="EMBL" id="ABQ13628.1"/>
    </source>
</evidence>
<dbReference type="AlphaFoldDB" id="A5EWK0"/>
<dbReference type="KEGG" id="dno:DNO_0172"/>